<evidence type="ECO:0000313" key="3">
    <source>
        <dbReference type="Proteomes" id="UP000231693"/>
    </source>
</evidence>
<evidence type="ECO:0000259" key="1">
    <source>
        <dbReference type="Pfam" id="PF12146"/>
    </source>
</evidence>
<dbReference type="GO" id="GO:0043565">
    <property type="term" value="F:sequence-specific DNA binding"/>
    <property type="evidence" value="ECO:0007669"/>
    <property type="project" value="InterPro"/>
</dbReference>
<dbReference type="Gene3D" id="3.40.50.1820">
    <property type="entry name" value="alpha/beta hydrolase"/>
    <property type="match status" value="1"/>
</dbReference>
<proteinExistence type="predicted"/>
<name>A0A2M9CQH6_9CELL</name>
<feature type="domain" description="Serine aminopeptidase S33" evidence="1">
    <location>
        <begin position="106"/>
        <end position="359"/>
    </location>
</feature>
<dbReference type="EMBL" id="PGFE01000002">
    <property type="protein sequence ID" value="PJJ74190.1"/>
    <property type="molecule type" value="Genomic_DNA"/>
</dbReference>
<dbReference type="SUPFAM" id="SSF53474">
    <property type="entry name" value="alpha/beta-Hydrolases"/>
    <property type="match status" value="1"/>
</dbReference>
<reference evidence="2 3" key="1">
    <citation type="submission" date="2017-11" db="EMBL/GenBank/DDBJ databases">
        <title>Genomic Encyclopedia of Archaeal and Bacterial Type Strains, Phase II (KMG-II): From Individual Species to Whole Genera.</title>
        <authorList>
            <person name="Goeker M."/>
        </authorList>
    </citation>
    <scope>NUCLEOTIDE SEQUENCE [LARGE SCALE GENOMIC DNA]</scope>
    <source>
        <strain evidence="2 3">DSM 25478</strain>
    </source>
</reference>
<protein>
    <submittedName>
        <fullName evidence="2">Alpha-beta hydrolase superfamily lysophospholipase</fullName>
    </submittedName>
</protein>
<evidence type="ECO:0000313" key="2">
    <source>
        <dbReference type="EMBL" id="PJJ74190.1"/>
    </source>
</evidence>
<dbReference type="SUPFAM" id="SSF48295">
    <property type="entry name" value="TrpR-like"/>
    <property type="match status" value="1"/>
</dbReference>
<dbReference type="Proteomes" id="UP000231693">
    <property type="component" value="Unassembled WGS sequence"/>
</dbReference>
<dbReference type="RefSeq" id="WP_239073193.1">
    <property type="nucleotide sequence ID" value="NZ_BOOX01000006.1"/>
</dbReference>
<dbReference type="Gene3D" id="1.10.10.10">
    <property type="entry name" value="Winged helix-like DNA-binding domain superfamily/Winged helix DNA-binding domain"/>
    <property type="match status" value="1"/>
</dbReference>
<dbReference type="AlphaFoldDB" id="A0A2M9CQH6"/>
<dbReference type="Pfam" id="PF12146">
    <property type="entry name" value="Hydrolase_4"/>
    <property type="match status" value="1"/>
</dbReference>
<dbReference type="InterPro" id="IPR022742">
    <property type="entry name" value="Hydrolase_4"/>
</dbReference>
<comment type="caution">
    <text evidence="2">The sequence shown here is derived from an EMBL/GenBank/DDBJ whole genome shotgun (WGS) entry which is preliminary data.</text>
</comment>
<keyword evidence="2" id="KW-0378">Hydrolase</keyword>
<accession>A0A2M9CQH6</accession>
<dbReference type="InterPro" id="IPR051044">
    <property type="entry name" value="MAG_DAG_Lipase"/>
</dbReference>
<dbReference type="InterPro" id="IPR036388">
    <property type="entry name" value="WH-like_DNA-bd_sf"/>
</dbReference>
<organism evidence="2 3">
    <name type="scientific">Sediminihabitans luteus</name>
    <dbReference type="NCBI Taxonomy" id="1138585"/>
    <lineage>
        <taxon>Bacteria</taxon>
        <taxon>Bacillati</taxon>
        <taxon>Actinomycetota</taxon>
        <taxon>Actinomycetes</taxon>
        <taxon>Micrococcales</taxon>
        <taxon>Cellulomonadaceae</taxon>
        <taxon>Sediminihabitans</taxon>
    </lineage>
</organism>
<keyword evidence="3" id="KW-1185">Reference proteome</keyword>
<dbReference type="InterPro" id="IPR029058">
    <property type="entry name" value="AB_hydrolase_fold"/>
</dbReference>
<sequence>MSALVVRQTSCGEVTVAEAARRAKVSEQSVGNWKRAFLEAGNTGLAAGESGPSTRRCALQGTPRARLFIVTAPMNGWAVDPCLGAPFEARPLGDATLVRSTASPPAPRGVVLHLHGYNDYFFQDHLARAVEAAGFAFFAVDLRRCGRSLREGDVPHYMTDLLDQAGDLSRAARAVRTAHPGLPLVLHAHSTGGLLAALWAHAHRNHGTIDALVLNSPFLDLRSSWLNRTVGTRILDVVGPWSPLAVVGSGPSVYATHQLAANGGRWEFDTHLKRPEGVPIRAGWLRAVRRGQARVARGLEIGVPVLVAHSDSSGSDVETNPHLDAQDTVLDVAQIARLAPRLGADVSTAVIDGGVHDLVLSADGPRAAYLDGTVAWLDRALGGRA</sequence>
<dbReference type="PANTHER" id="PTHR11614">
    <property type="entry name" value="PHOSPHOLIPASE-RELATED"/>
    <property type="match status" value="1"/>
</dbReference>
<gene>
    <name evidence="2" type="ORF">CLV28_1684</name>
</gene>
<dbReference type="InterPro" id="IPR010921">
    <property type="entry name" value="Trp_repressor/repl_initiator"/>
</dbReference>
<dbReference type="GO" id="GO:0016787">
    <property type="term" value="F:hydrolase activity"/>
    <property type="evidence" value="ECO:0007669"/>
    <property type="project" value="UniProtKB-KW"/>
</dbReference>